<evidence type="ECO:0000313" key="2">
    <source>
        <dbReference type="Proteomes" id="UP000024404"/>
    </source>
</evidence>
<accession>A0A8R1TUB6</accession>
<protein>
    <submittedName>
        <fullName evidence="1">Uncharacterized protein</fullName>
    </submittedName>
</protein>
<name>A0A8R1TUB6_ONCVO</name>
<reference evidence="2" key="1">
    <citation type="submission" date="2013-10" db="EMBL/GenBank/DDBJ databases">
        <title>Genome sequencing of Onchocerca volvulus.</title>
        <authorList>
            <person name="Cotton J."/>
            <person name="Tsai J."/>
            <person name="Stanley E."/>
            <person name="Tracey A."/>
            <person name="Holroyd N."/>
            <person name="Lustigman S."/>
            <person name="Berriman M."/>
        </authorList>
    </citation>
    <scope>NUCLEOTIDE SEQUENCE</scope>
</reference>
<proteinExistence type="predicted"/>
<reference evidence="1" key="2">
    <citation type="submission" date="2022-06" db="UniProtKB">
        <authorList>
            <consortium name="EnsemblMetazoa"/>
        </authorList>
    </citation>
    <scope>IDENTIFICATION</scope>
</reference>
<dbReference type="EnsemblMetazoa" id="OVOC4593.1">
    <property type="protein sequence ID" value="OVOC4593.1"/>
    <property type="gene ID" value="WBGene00241402"/>
</dbReference>
<evidence type="ECO:0000313" key="1">
    <source>
        <dbReference type="EnsemblMetazoa" id="OVOC4593.1"/>
    </source>
</evidence>
<dbReference type="EMBL" id="CMVM020000142">
    <property type="status" value="NOT_ANNOTATED_CDS"/>
    <property type="molecule type" value="Genomic_DNA"/>
</dbReference>
<organism evidence="1 2">
    <name type="scientific">Onchocerca volvulus</name>
    <dbReference type="NCBI Taxonomy" id="6282"/>
    <lineage>
        <taxon>Eukaryota</taxon>
        <taxon>Metazoa</taxon>
        <taxon>Ecdysozoa</taxon>
        <taxon>Nematoda</taxon>
        <taxon>Chromadorea</taxon>
        <taxon>Rhabditida</taxon>
        <taxon>Spirurina</taxon>
        <taxon>Spiruromorpha</taxon>
        <taxon>Filarioidea</taxon>
        <taxon>Onchocercidae</taxon>
        <taxon>Onchocerca</taxon>
    </lineage>
</organism>
<dbReference type="Proteomes" id="UP000024404">
    <property type="component" value="Unassembled WGS sequence"/>
</dbReference>
<keyword evidence="2" id="KW-1185">Reference proteome</keyword>
<sequence>MAVIFTGDLPSVLLRIATKERYFWDLKRKIIVYMWEGSEDSFVNVDIFYRTLSNMSHSLQLWRQIEHNYSKRFLNKSAQLMTHINGKGEVKTVCGKATHG</sequence>
<dbReference type="AlphaFoldDB" id="A0A8R1TUB6"/>